<dbReference type="Gene3D" id="1.10.645.10">
    <property type="entry name" value="Cytochrome-c3 Hydrogenase, chain B"/>
    <property type="match status" value="1"/>
</dbReference>
<dbReference type="InterPro" id="IPR018194">
    <property type="entry name" value="Ni-dep_hyd_lsu_Ni_BS"/>
</dbReference>
<feature type="binding site" evidence="6">
    <location>
        <position position="410"/>
    </location>
    <ligand>
        <name>Mg(2+)</name>
        <dbReference type="ChEBI" id="CHEBI:18420"/>
    </ligand>
</feature>
<keyword evidence="3 6" id="KW-0533">Nickel</keyword>
<keyword evidence="6" id="KW-0408">Iron</keyword>
<comment type="caution">
    <text evidence="8">The sequence shown here is derived from an EMBL/GenBank/DDBJ whole genome shotgun (WGS) entry which is preliminary data.</text>
</comment>
<dbReference type="InterPro" id="IPR001501">
    <property type="entry name" value="Ni-dep_hyd_lsu"/>
</dbReference>
<dbReference type="Pfam" id="PF00374">
    <property type="entry name" value="NiFeSe_Hases"/>
    <property type="match status" value="2"/>
</dbReference>
<proteinExistence type="inferred from homology"/>
<dbReference type="Proteomes" id="UP000214720">
    <property type="component" value="Unassembled WGS sequence"/>
</dbReference>
<feature type="binding site" evidence="6">
    <location>
        <position position="459"/>
    </location>
    <ligand>
        <name>Fe cation</name>
        <dbReference type="ChEBI" id="CHEBI:24875"/>
    </ligand>
</feature>
<organism evidence="8 9">
    <name type="scientific">Caballeronia sordidicola</name>
    <name type="common">Burkholderia sordidicola</name>
    <dbReference type="NCBI Taxonomy" id="196367"/>
    <lineage>
        <taxon>Bacteria</taxon>
        <taxon>Pseudomonadati</taxon>
        <taxon>Pseudomonadota</taxon>
        <taxon>Betaproteobacteria</taxon>
        <taxon>Burkholderiales</taxon>
        <taxon>Burkholderiaceae</taxon>
        <taxon>Caballeronia</taxon>
    </lineage>
</organism>
<evidence type="ECO:0000256" key="2">
    <source>
        <dbReference type="ARBA" id="ARBA00009292"/>
    </source>
</evidence>
<dbReference type="SUPFAM" id="SSF56762">
    <property type="entry name" value="HydB/Nqo4-like"/>
    <property type="match status" value="1"/>
</dbReference>
<accession>A0A226X3F5</accession>
<evidence type="ECO:0000256" key="4">
    <source>
        <dbReference type="ARBA" id="ARBA00022723"/>
    </source>
</evidence>
<keyword evidence="5 7" id="KW-0560">Oxidoreductase</keyword>
<feature type="binding site" evidence="6">
    <location>
        <position position="55"/>
    </location>
    <ligand>
        <name>Mg(2+)</name>
        <dbReference type="ChEBI" id="CHEBI:18420"/>
    </ligand>
</feature>
<dbReference type="RefSeq" id="WP_089161048.1">
    <property type="nucleotide sequence ID" value="NZ_MTHB01000084.1"/>
</dbReference>
<dbReference type="PANTHER" id="PTHR43600">
    <property type="entry name" value="COENZYME F420 HYDROGENASE, SUBUNIT ALPHA"/>
    <property type="match status" value="1"/>
</dbReference>
<dbReference type="PROSITE" id="PS00507">
    <property type="entry name" value="NI_HGENASE_L_1"/>
    <property type="match status" value="1"/>
</dbReference>
<dbReference type="GO" id="GO:0016151">
    <property type="term" value="F:nickel cation binding"/>
    <property type="evidence" value="ECO:0007669"/>
    <property type="project" value="InterPro"/>
</dbReference>
<keyword evidence="4 6" id="KW-0479">Metal-binding</keyword>
<comment type="cofactor">
    <cofactor evidence="1 6">
        <name>Ni(2+)</name>
        <dbReference type="ChEBI" id="CHEBI:49786"/>
    </cofactor>
</comment>
<evidence type="ECO:0000313" key="8">
    <source>
        <dbReference type="EMBL" id="OXC77975.1"/>
    </source>
</evidence>
<evidence type="ECO:0000313" key="9">
    <source>
        <dbReference type="Proteomes" id="UP000214720"/>
    </source>
</evidence>
<evidence type="ECO:0000256" key="6">
    <source>
        <dbReference type="PIRSR" id="PIRSR601501-1"/>
    </source>
</evidence>
<feature type="binding site" evidence="6">
    <location>
        <position position="456"/>
    </location>
    <ligand>
        <name>Ni(2+)</name>
        <dbReference type="ChEBI" id="CHEBI:49786"/>
    </ligand>
</feature>
<feature type="binding site" evidence="6">
    <location>
        <position position="77"/>
    </location>
    <ligand>
        <name>Ni(2+)</name>
        <dbReference type="ChEBI" id="CHEBI:49786"/>
    </ligand>
</feature>
<dbReference type="PROSITE" id="PS00508">
    <property type="entry name" value="NI_HGENASE_L_2"/>
    <property type="match status" value="1"/>
</dbReference>
<evidence type="ECO:0000256" key="7">
    <source>
        <dbReference type="RuleBase" id="RU003896"/>
    </source>
</evidence>
<keyword evidence="8" id="KW-0371">Homeobox</keyword>
<evidence type="ECO:0000256" key="3">
    <source>
        <dbReference type="ARBA" id="ARBA00022596"/>
    </source>
</evidence>
<comment type="cofactor">
    <cofactor evidence="6">
        <name>Fe cation</name>
        <dbReference type="ChEBI" id="CHEBI:24875"/>
    </cofactor>
</comment>
<feature type="binding site" evidence="6">
    <location>
        <position position="462"/>
    </location>
    <ligand>
        <name>Mg(2+)</name>
        <dbReference type="ChEBI" id="CHEBI:18420"/>
    </ligand>
</feature>
<protein>
    <submittedName>
        <fullName evidence="8">NAD-reducing hydrogenase subunit HoxH</fullName>
    </submittedName>
</protein>
<evidence type="ECO:0000256" key="5">
    <source>
        <dbReference type="ARBA" id="ARBA00023002"/>
    </source>
</evidence>
<feature type="binding site" evidence="6">
    <location>
        <position position="74"/>
    </location>
    <ligand>
        <name>Ni(2+)</name>
        <dbReference type="ChEBI" id="CHEBI:49786"/>
    </ligand>
</feature>
<feature type="binding site" evidence="6">
    <location>
        <position position="77"/>
    </location>
    <ligand>
        <name>Fe cation</name>
        <dbReference type="ChEBI" id="CHEBI:24875"/>
    </ligand>
</feature>
<dbReference type="EMBL" id="MTHB01000084">
    <property type="protein sequence ID" value="OXC77975.1"/>
    <property type="molecule type" value="Genomic_DNA"/>
</dbReference>
<name>A0A226X3F5_CABSO</name>
<dbReference type="InterPro" id="IPR029014">
    <property type="entry name" value="NiFe-Hase_large"/>
</dbReference>
<sequence length="504" mass="55819">MSFDLETAADPKGLRRVAIDPVSRVEGHGKVTILLDEQNRVKQVRLHIVEFRGFEKFIEGRPYWEVPVMVQRLCGICPVSHQLAAAKAMDLVVGAQPITRSAEKIRRLMHYGQVMQSHALHFFYLASPDLLFGFDSEADLRNIVGVAQAHPDIAKKGILLRKFGQEIIRVTSGKRIHGTGAIPGGMNKHVSQAERDALYQDVDQMIAWAADAVDIAKQLHAQNPILYDGFGSFPSNMMSLVRANGAMDLYDGVLRVRDADGKIILDGASDQRYMDLIEEESRPWTYMKFPHLRSLGRDAGWYRVGPLARVQNCDFIPSPLAEAQRQEFVAWGKGAPVHATLAYHWARMIEVLHTVEVIKELLDDPDILRGELMAGGERRGGGVGIIEAPRGTLIHDYEVGADDLVTRCNLIVSTTHNNQAMNESVRSVARQYLDGRELTEGLLNRIEVAIRAFDPCLSCATHALGQMPLDVVLLGADGGLVDHVVKSPHGEIVRHGKASMEPFA</sequence>
<dbReference type="GO" id="GO:0008901">
    <property type="term" value="F:ferredoxin hydrogenase activity"/>
    <property type="evidence" value="ECO:0007669"/>
    <property type="project" value="InterPro"/>
</dbReference>
<dbReference type="AlphaFoldDB" id="A0A226X3F5"/>
<reference evidence="9" key="1">
    <citation type="submission" date="2017-01" db="EMBL/GenBank/DDBJ databases">
        <title>Genome Analysis of Deinococcus marmoris KOPRI26562.</title>
        <authorList>
            <person name="Kim J.H."/>
            <person name="Oh H.-M."/>
        </authorList>
    </citation>
    <scope>NUCLEOTIDE SEQUENCE [LARGE SCALE GENOMIC DNA]</scope>
    <source>
        <strain evidence="9">PAMC 26633</strain>
    </source>
</reference>
<keyword evidence="6" id="KW-0460">Magnesium</keyword>
<evidence type="ECO:0000256" key="1">
    <source>
        <dbReference type="ARBA" id="ARBA00001967"/>
    </source>
</evidence>
<dbReference type="GO" id="GO:0003677">
    <property type="term" value="F:DNA binding"/>
    <property type="evidence" value="ECO:0007669"/>
    <property type="project" value="UniProtKB-KW"/>
</dbReference>
<dbReference type="PANTHER" id="PTHR43600:SF2">
    <property type="entry name" value="F420-NON-REDUCING HYDROGENASE VHU SUBUNIT A"/>
    <property type="match status" value="1"/>
</dbReference>
<gene>
    <name evidence="8" type="ORF">BSU04_14110</name>
</gene>
<dbReference type="OrthoDB" id="9761717at2"/>
<comment type="similarity">
    <text evidence="2 7">Belongs to the [NiFe]/[NiFeSe] hydrogenase large subunit family.</text>
</comment>